<gene>
    <name evidence="1" type="ORF">LVJ82_12320</name>
</gene>
<name>A0ABY4DYQ4_9NEIS</name>
<proteinExistence type="predicted"/>
<evidence type="ECO:0000313" key="1">
    <source>
        <dbReference type="EMBL" id="UOO88265.1"/>
    </source>
</evidence>
<accession>A0ABY4DYQ4</accession>
<keyword evidence="2" id="KW-1185">Reference proteome</keyword>
<sequence>MIIIVQLAALTYGLNIVYQEHPKLVVLYQYGNAILIKQSEYASSDEFKNIPLEEMPKIAGIPSVSYLVHNGKPILGNPLQNPKLLNSADSETRKHIENSQKNQLFLQELEAKHGKGITIALMGKYTGAYVLLSKDFKLISTFGEQPLN</sequence>
<reference evidence="1 2" key="1">
    <citation type="journal article" date="2022" name="Res Sq">
        <title>Evolution of multicellular longitudinally dividing oral cavity symbionts (Neisseriaceae).</title>
        <authorList>
            <person name="Nyongesa S."/>
            <person name="Weber P."/>
            <person name="Bernet E."/>
            <person name="Pullido F."/>
            <person name="Nieckarz M."/>
            <person name="Delaby M."/>
            <person name="Nieves C."/>
            <person name="Viehboeck T."/>
            <person name="Krause N."/>
            <person name="Rivera-Millot A."/>
            <person name="Nakamura A."/>
            <person name="Vischer N."/>
            <person name="VanNieuwenhze M."/>
            <person name="Brun Y."/>
            <person name="Cava F."/>
            <person name="Bulgheresi S."/>
            <person name="Veyrier F."/>
        </authorList>
    </citation>
    <scope>NUCLEOTIDE SEQUENCE [LARGE SCALE GENOMIC DNA]</scope>
    <source>
        <strain evidence="1 2">SN4</strain>
    </source>
</reference>
<protein>
    <submittedName>
        <fullName evidence="1">Uncharacterized protein</fullName>
    </submittedName>
</protein>
<dbReference type="Proteomes" id="UP000832011">
    <property type="component" value="Chromosome"/>
</dbReference>
<organism evidence="1 2">
    <name type="scientific">Vitreoscilla massiliensis</name>
    <dbReference type="NCBI Taxonomy" id="1689272"/>
    <lineage>
        <taxon>Bacteria</taxon>
        <taxon>Pseudomonadati</taxon>
        <taxon>Pseudomonadota</taxon>
        <taxon>Betaproteobacteria</taxon>
        <taxon>Neisseriales</taxon>
        <taxon>Neisseriaceae</taxon>
        <taxon>Vitreoscilla</taxon>
    </lineage>
</organism>
<dbReference type="RefSeq" id="WP_244796672.1">
    <property type="nucleotide sequence ID" value="NZ_CP091511.1"/>
</dbReference>
<evidence type="ECO:0000313" key="2">
    <source>
        <dbReference type="Proteomes" id="UP000832011"/>
    </source>
</evidence>
<dbReference type="EMBL" id="CP091511">
    <property type="protein sequence ID" value="UOO88265.1"/>
    <property type="molecule type" value="Genomic_DNA"/>
</dbReference>